<name>A0ABV1WW80_9ACTN</name>
<dbReference type="EMBL" id="JBEPEK010000097">
    <property type="protein sequence ID" value="MER7180982.1"/>
    <property type="molecule type" value="Genomic_DNA"/>
</dbReference>
<keyword evidence="3" id="KW-1185">Reference proteome</keyword>
<evidence type="ECO:0000313" key="2">
    <source>
        <dbReference type="EMBL" id="MER7180982.1"/>
    </source>
</evidence>
<feature type="compositionally biased region" description="Low complexity" evidence="1">
    <location>
        <begin position="11"/>
        <end position="25"/>
    </location>
</feature>
<feature type="region of interest" description="Disordered" evidence="1">
    <location>
        <begin position="1"/>
        <end position="51"/>
    </location>
</feature>
<comment type="caution">
    <text evidence="2">The sequence shown here is derived from an EMBL/GenBank/DDBJ whole genome shotgun (WGS) entry which is preliminary data.</text>
</comment>
<proteinExistence type="predicted"/>
<accession>A0ABV1WW80</accession>
<dbReference type="Proteomes" id="UP001474181">
    <property type="component" value="Unassembled WGS sequence"/>
</dbReference>
<reference evidence="2 3" key="1">
    <citation type="submission" date="2024-06" db="EMBL/GenBank/DDBJ databases">
        <title>The Natural Products Discovery Center: Release of the First 8490 Sequenced Strains for Exploring Actinobacteria Biosynthetic Diversity.</title>
        <authorList>
            <person name="Kalkreuter E."/>
            <person name="Kautsar S.A."/>
            <person name="Yang D."/>
            <person name="Bader C.D."/>
            <person name="Teijaro C.N."/>
            <person name="Fluegel L."/>
            <person name="Davis C.M."/>
            <person name="Simpson J.R."/>
            <person name="Lauterbach L."/>
            <person name="Steele A.D."/>
            <person name="Gui C."/>
            <person name="Meng S."/>
            <person name="Li G."/>
            <person name="Viehrig K."/>
            <person name="Ye F."/>
            <person name="Su P."/>
            <person name="Kiefer A.F."/>
            <person name="Nichols A."/>
            <person name="Cepeda A.J."/>
            <person name="Yan W."/>
            <person name="Fan B."/>
            <person name="Jiang Y."/>
            <person name="Adhikari A."/>
            <person name="Zheng C.-J."/>
            <person name="Schuster L."/>
            <person name="Cowan T.M."/>
            <person name="Smanski M.J."/>
            <person name="Chevrette M.G."/>
            <person name="De Carvalho L.P.S."/>
            <person name="Shen B."/>
        </authorList>
    </citation>
    <scope>NUCLEOTIDE SEQUENCE [LARGE SCALE GENOMIC DNA]</scope>
    <source>
        <strain evidence="2 3">NPDC000234</strain>
    </source>
</reference>
<sequence>MADRRCAGKLSGAAEAGEEQASGDQQTGGWEPTGGQADPGGQGWEAQPRQA</sequence>
<protein>
    <submittedName>
        <fullName evidence="2">Uncharacterized protein</fullName>
    </submittedName>
</protein>
<organism evidence="2 3">
    <name type="scientific">Streptomyces hyaluromycini</name>
    <dbReference type="NCBI Taxonomy" id="1377993"/>
    <lineage>
        <taxon>Bacteria</taxon>
        <taxon>Bacillati</taxon>
        <taxon>Actinomycetota</taxon>
        <taxon>Actinomycetes</taxon>
        <taxon>Kitasatosporales</taxon>
        <taxon>Streptomycetaceae</taxon>
        <taxon>Streptomyces</taxon>
    </lineage>
</organism>
<gene>
    <name evidence="2" type="ORF">ABT404_16105</name>
</gene>
<evidence type="ECO:0000313" key="3">
    <source>
        <dbReference type="Proteomes" id="UP001474181"/>
    </source>
</evidence>
<dbReference type="RefSeq" id="WP_350781453.1">
    <property type="nucleotide sequence ID" value="NZ_JBEPEK010000097.1"/>
</dbReference>
<evidence type="ECO:0000256" key="1">
    <source>
        <dbReference type="SAM" id="MobiDB-lite"/>
    </source>
</evidence>